<dbReference type="Proteomes" id="UP000319103">
    <property type="component" value="Unassembled WGS sequence"/>
</dbReference>
<gene>
    <name evidence="1" type="ORF">E6W39_02810</name>
</gene>
<proteinExistence type="predicted"/>
<keyword evidence="2" id="KW-1185">Reference proteome</keyword>
<dbReference type="EMBL" id="VIGB01000003">
    <property type="protein sequence ID" value="TQF01362.1"/>
    <property type="molecule type" value="Genomic_DNA"/>
</dbReference>
<dbReference type="RefSeq" id="WP_141632094.1">
    <property type="nucleotide sequence ID" value="NZ_VIGB01000003.1"/>
</dbReference>
<organism evidence="1 2">
    <name type="scientific">Kitasatospora acidiphila</name>
    <dbReference type="NCBI Taxonomy" id="2567942"/>
    <lineage>
        <taxon>Bacteria</taxon>
        <taxon>Bacillati</taxon>
        <taxon>Actinomycetota</taxon>
        <taxon>Actinomycetes</taxon>
        <taxon>Kitasatosporales</taxon>
        <taxon>Streptomycetaceae</taxon>
        <taxon>Kitasatospora</taxon>
    </lineage>
</organism>
<accession>A0A540VX72</accession>
<evidence type="ECO:0000313" key="1">
    <source>
        <dbReference type="EMBL" id="TQF01362.1"/>
    </source>
</evidence>
<protein>
    <submittedName>
        <fullName evidence="1">Uncharacterized protein</fullName>
    </submittedName>
</protein>
<reference evidence="1 2" key="1">
    <citation type="submission" date="2019-06" db="EMBL/GenBank/DDBJ databases">
        <title>Description of Kitasatospora acidophila sp. nov. isolated from pine grove soil, and reclassification of Streptomyces novaecaesareae to Kitasatospora novaeceasareae comb. nov.</title>
        <authorList>
            <person name="Kim M.J."/>
        </authorList>
    </citation>
    <scope>NUCLEOTIDE SEQUENCE [LARGE SCALE GENOMIC DNA]</scope>
    <source>
        <strain evidence="1 2">MMS16-CNU292</strain>
    </source>
</reference>
<evidence type="ECO:0000313" key="2">
    <source>
        <dbReference type="Proteomes" id="UP000319103"/>
    </source>
</evidence>
<name>A0A540VX72_9ACTN</name>
<dbReference type="AlphaFoldDB" id="A0A540VX72"/>
<dbReference type="OrthoDB" id="4202214at2"/>
<comment type="caution">
    <text evidence="1">The sequence shown here is derived from an EMBL/GenBank/DDBJ whole genome shotgun (WGS) entry which is preliminary data.</text>
</comment>
<sequence>MTGVPPIDAPSHVYYFQVGTGTWHGSFAFRVTSWSRLRAGRIGLRNTVLVAVMQLTQWVTGKSQLASTIVAKPSEGAFGEADNTVRLSKFGVTQYLLRESYVLDPDGTGVTVHAKEQFGPVPGILSRSFTYPAEIHEGGLSSTYHMPLLGDQWTATYHVAPGHDGLAGHLVCGWAIATEEVRRVATSPGPAAG</sequence>